<evidence type="ECO:0000313" key="2">
    <source>
        <dbReference type="Proteomes" id="UP001239111"/>
    </source>
</evidence>
<accession>A0ACC2PJX2</accession>
<comment type="caution">
    <text evidence="1">The sequence shown here is derived from an EMBL/GenBank/DDBJ whole genome shotgun (WGS) entry which is preliminary data.</text>
</comment>
<dbReference type="Proteomes" id="UP001239111">
    <property type="component" value="Chromosome 1"/>
</dbReference>
<name>A0ACC2PJX2_9HYME</name>
<organism evidence="1 2">
    <name type="scientific">Eretmocerus hayati</name>
    <dbReference type="NCBI Taxonomy" id="131215"/>
    <lineage>
        <taxon>Eukaryota</taxon>
        <taxon>Metazoa</taxon>
        <taxon>Ecdysozoa</taxon>
        <taxon>Arthropoda</taxon>
        <taxon>Hexapoda</taxon>
        <taxon>Insecta</taxon>
        <taxon>Pterygota</taxon>
        <taxon>Neoptera</taxon>
        <taxon>Endopterygota</taxon>
        <taxon>Hymenoptera</taxon>
        <taxon>Apocrita</taxon>
        <taxon>Proctotrupomorpha</taxon>
        <taxon>Chalcidoidea</taxon>
        <taxon>Aphelinidae</taxon>
        <taxon>Aphelininae</taxon>
        <taxon>Eretmocerus</taxon>
    </lineage>
</organism>
<gene>
    <name evidence="1" type="ORF">QAD02_017872</name>
</gene>
<keyword evidence="2" id="KW-1185">Reference proteome</keyword>
<protein>
    <submittedName>
        <fullName evidence="1">Uncharacterized protein</fullName>
    </submittedName>
</protein>
<sequence length="106" mass="11558">MKAESLSDPEPRIGWKHSKPKRQTVKGPAQPRRTSPEDEPGDDPPLQLLSNVTAGSPGRSSSQEQGEKKAQPRLEGEIANLSKERETGSATRDSVQECVSALKRAR</sequence>
<reference evidence="1" key="1">
    <citation type="submission" date="2023-04" db="EMBL/GenBank/DDBJ databases">
        <title>A chromosome-level genome assembly of the parasitoid wasp Eretmocerus hayati.</title>
        <authorList>
            <person name="Zhong Y."/>
            <person name="Liu S."/>
            <person name="Liu Y."/>
        </authorList>
    </citation>
    <scope>NUCLEOTIDE SEQUENCE</scope>
    <source>
        <strain evidence="1">ZJU_SS_LIU_2023</strain>
    </source>
</reference>
<evidence type="ECO:0000313" key="1">
    <source>
        <dbReference type="EMBL" id="KAJ8682080.1"/>
    </source>
</evidence>
<proteinExistence type="predicted"/>
<dbReference type="EMBL" id="CM056741">
    <property type="protein sequence ID" value="KAJ8682080.1"/>
    <property type="molecule type" value="Genomic_DNA"/>
</dbReference>